<feature type="domain" description="PKD" evidence="7">
    <location>
        <begin position="793"/>
        <end position="870"/>
    </location>
</feature>
<dbReference type="GO" id="GO:0005261">
    <property type="term" value="F:monoatomic cation channel activity"/>
    <property type="evidence" value="ECO:0007669"/>
    <property type="project" value="TreeGrafter"/>
</dbReference>
<dbReference type="GO" id="GO:0006816">
    <property type="term" value="P:calcium ion transport"/>
    <property type="evidence" value="ECO:0007669"/>
    <property type="project" value="TreeGrafter"/>
</dbReference>
<evidence type="ECO:0000256" key="3">
    <source>
        <dbReference type="ARBA" id="ARBA00022737"/>
    </source>
</evidence>
<feature type="domain" description="PKD" evidence="7">
    <location>
        <begin position="625"/>
        <end position="664"/>
    </location>
</feature>
<dbReference type="SMART" id="SM00089">
    <property type="entry name" value="PKD"/>
    <property type="match status" value="3"/>
</dbReference>
<gene>
    <name evidence="8" type="ORF">BEU04_01720</name>
</gene>
<dbReference type="InterPro" id="IPR013783">
    <property type="entry name" value="Ig-like_fold"/>
</dbReference>
<comment type="subcellular location">
    <subcellularLocation>
        <location evidence="1">Membrane</location>
        <topology evidence="1">Multi-pass membrane protein</topology>
    </subcellularLocation>
</comment>
<protein>
    <recommendedName>
        <fullName evidence="7">PKD domain-containing protein</fullName>
    </recommendedName>
</protein>
<dbReference type="Gene3D" id="2.60.40.420">
    <property type="entry name" value="Cupredoxins - blue copper proteins"/>
    <property type="match status" value="1"/>
</dbReference>
<evidence type="ECO:0000313" key="8">
    <source>
        <dbReference type="EMBL" id="OIR16676.1"/>
    </source>
</evidence>
<name>A0A1J5TSH3_9ARCH</name>
<dbReference type="InterPro" id="IPR022409">
    <property type="entry name" value="PKD/Chitinase_dom"/>
</dbReference>
<evidence type="ECO:0000256" key="1">
    <source>
        <dbReference type="ARBA" id="ARBA00004141"/>
    </source>
</evidence>
<organism evidence="8 9">
    <name type="scientific">Marine Group III euryarchaeote CG-Bathy1</name>
    <dbReference type="NCBI Taxonomy" id="1889001"/>
    <lineage>
        <taxon>Archaea</taxon>
        <taxon>Methanobacteriati</taxon>
        <taxon>Thermoplasmatota</taxon>
        <taxon>Thermoplasmata</taxon>
        <taxon>Candidatus Thermoprofundales</taxon>
    </lineage>
</organism>
<dbReference type="Gene3D" id="2.60.40.10">
    <property type="entry name" value="Immunoglobulins"/>
    <property type="match status" value="4"/>
</dbReference>
<proteinExistence type="predicted"/>
<evidence type="ECO:0000256" key="6">
    <source>
        <dbReference type="SAM" id="Phobius"/>
    </source>
</evidence>
<dbReference type="GO" id="GO:0005886">
    <property type="term" value="C:plasma membrane"/>
    <property type="evidence" value="ECO:0007669"/>
    <property type="project" value="TreeGrafter"/>
</dbReference>
<dbReference type="PANTHER" id="PTHR46730">
    <property type="entry name" value="POLYCYSTIN-1"/>
    <property type="match status" value="1"/>
</dbReference>
<dbReference type="AlphaFoldDB" id="A0A1J5TSH3"/>
<feature type="domain" description="PKD" evidence="7">
    <location>
        <begin position="684"/>
        <end position="766"/>
    </location>
</feature>
<dbReference type="EMBL" id="MIYU01000012">
    <property type="protein sequence ID" value="OIR16676.1"/>
    <property type="molecule type" value="Genomic_DNA"/>
</dbReference>
<dbReference type="PROSITE" id="PS50093">
    <property type="entry name" value="PKD"/>
    <property type="match status" value="3"/>
</dbReference>
<dbReference type="Pfam" id="PF18911">
    <property type="entry name" value="PKD_4"/>
    <property type="match status" value="2"/>
</dbReference>
<evidence type="ECO:0000256" key="5">
    <source>
        <dbReference type="ARBA" id="ARBA00023136"/>
    </source>
</evidence>
<reference evidence="8 9" key="1">
    <citation type="submission" date="2016-08" db="EMBL/GenBank/DDBJ databases">
        <title>New Insights into Marine Group III Euryarchaeota, from dark to light.</title>
        <authorList>
            <person name="Haro-Moreno J.M."/>
            <person name="Rodriguez-Valera F."/>
            <person name="Lopez-Garcia P."/>
            <person name="Moreira D."/>
            <person name="Martin-Cuadrado A.B."/>
        </authorList>
    </citation>
    <scope>NUCLEOTIDE SEQUENCE [LARGE SCALE GENOMIC DNA]</scope>
    <source>
        <strain evidence="8">CG-Bathy1</strain>
    </source>
</reference>
<dbReference type="CDD" id="cd00146">
    <property type="entry name" value="PKD"/>
    <property type="match status" value="2"/>
</dbReference>
<evidence type="ECO:0000256" key="4">
    <source>
        <dbReference type="ARBA" id="ARBA00022989"/>
    </source>
</evidence>
<keyword evidence="2 6" id="KW-0812">Transmembrane</keyword>
<dbReference type="InterPro" id="IPR000601">
    <property type="entry name" value="PKD_dom"/>
</dbReference>
<keyword evidence="4 6" id="KW-1133">Transmembrane helix</keyword>
<dbReference type="SUPFAM" id="SSF49299">
    <property type="entry name" value="PKD domain"/>
    <property type="match status" value="3"/>
</dbReference>
<evidence type="ECO:0000259" key="7">
    <source>
        <dbReference type="PROSITE" id="PS50093"/>
    </source>
</evidence>
<dbReference type="Pfam" id="PF00801">
    <property type="entry name" value="PKD"/>
    <property type="match status" value="1"/>
</dbReference>
<dbReference type="PANTHER" id="PTHR46730:SF4">
    <property type="entry name" value="POLYCYSTIC KIDNEY DISEASE PROTEIN 1-LIKE 1"/>
    <property type="match status" value="1"/>
</dbReference>
<sequence length="1014" mass="112962">MNIGENMFSQHRYDRTKTTPVLIALSLLLSSLLAFTPIAKAEDISNETYHISMEDNYYNNEACSCTEITILLGDTVIWTNNGDNTHEVYHPDFPSGDIQPGETFTVEFNTANGFQDDRNYNYQDRAYPGSDSSTGMEGLVYIDDGELEDYDEYFAGNTPTYETPGYEIEFSYDVDSSGSEDVDMRVKLFVREDGSLIDQQYLDHVINGDSSDSFSQSWTAPEDGTYDFEFRISDLNQNNKTEDSATFNDIELPYTAGGVNVNLQVKSYGDAGGGVNDLQFQACSKTACNREGVEIKTFDSSGNVVDNIETGSNGRVIVNDYDNGDYTFKAYNNEEQAEDDTPFDEGSFVVNNLPPSENELGTATYQERNSTHMMNYFVVCQGGDSECRGNPKGSLDDAYVMFYSMDDVFVENCQTDTYTGNGSSEHGYACFSDFTDDWEEDFYKFKLWDSKGTSTTNDDEMLQAGNFYYVPLPCEEGDDCAEWFEDDHTLGTGDTDADNRHDSISFEYDAQTTCGCNVDIRVILSVTGTDGGSYGNIYMYQSIYSDARNDAYSGSWQADDHDTYTFHFKLYDNSSSDLEDDFVYSNIELYGPNQAPEIDELEVNPSEPFEGEEMQFSVSATDPEGDDIEYEWDFGDGSAKVSDSSTTHTYLQDGDYSVTLSMKDEHRGYAPDTFINFTVSNLAPEVMDINATGDFVEGSEVSFTADSSDQGVNDILSYSWNFGDDSENVTEINPSHTYDDDGAYTVTLIVCDDSDDCTSTSSDFNVSNIPPTIDGMQMKDPEDTGFQRDNYRVNETVEFAAQINEDVDLNITFTWDFGDGTTSTITYCISDNVDSMEDECNNDIENGEWIRSEHIYMTEGNYTVGLTITDGTDVDYFELHITIDPQPVYGCTDPAANNYDDNATAHDPNQCNYDKEGCTDPAANNYDSEADVDDGTCIFPQDDIWGCMDENAENYNPAANKEGVNSCDYGEDNQTIPDNGDEEEAGGLLEALPGFSLLAVSSMLVLLSILRRRT</sequence>
<dbReference type="Proteomes" id="UP000183815">
    <property type="component" value="Unassembled WGS sequence"/>
</dbReference>
<comment type="caution">
    <text evidence="8">The sequence shown here is derived from an EMBL/GenBank/DDBJ whole genome shotgun (WGS) entry which is preliminary data.</text>
</comment>
<evidence type="ECO:0000256" key="2">
    <source>
        <dbReference type="ARBA" id="ARBA00022692"/>
    </source>
</evidence>
<feature type="transmembrane region" description="Helical" evidence="6">
    <location>
        <begin position="991"/>
        <end position="1010"/>
    </location>
</feature>
<dbReference type="InterPro" id="IPR008972">
    <property type="entry name" value="Cupredoxin"/>
</dbReference>
<dbReference type="SUPFAM" id="SSF49503">
    <property type="entry name" value="Cupredoxins"/>
    <property type="match status" value="1"/>
</dbReference>
<dbReference type="InterPro" id="IPR035986">
    <property type="entry name" value="PKD_dom_sf"/>
</dbReference>
<evidence type="ECO:0000313" key="9">
    <source>
        <dbReference type="Proteomes" id="UP000183815"/>
    </source>
</evidence>
<keyword evidence="3" id="KW-0677">Repeat</keyword>
<keyword evidence="5 6" id="KW-0472">Membrane</keyword>
<accession>A0A1J5TSH3</accession>